<dbReference type="GO" id="GO:0007165">
    <property type="term" value="P:signal transduction"/>
    <property type="evidence" value="ECO:0007669"/>
    <property type="project" value="UniProtKB-KW"/>
</dbReference>
<dbReference type="SUPFAM" id="SSF58104">
    <property type="entry name" value="Methyl-accepting chemotaxis protein (MCP) signaling domain"/>
    <property type="match status" value="1"/>
</dbReference>
<evidence type="ECO:0000256" key="3">
    <source>
        <dbReference type="PROSITE-ProRule" id="PRU00284"/>
    </source>
</evidence>
<keyword evidence="4" id="KW-0472">Membrane</keyword>
<dbReference type="AlphaFoldDB" id="A0A4Q7RHH7"/>
<organism evidence="6 7">
    <name type="scientific">Cupriavidus agavae</name>
    <dbReference type="NCBI Taxonomy" id="1001822"/>
    <lineage>
        <taxon>Bacteria</taxon>
        <taxon>Pseudomonadati</taxon>
        <taxon>Pseudomonadota</taxon>
        <taxon>Betaproteobacteria</taxon>
        <taxon>Burkholderiales</taxon>
        <taxon>Burkholderiaceae</taxon>
        <taxon>Cupriavidus</taxon>
    </lineage>
</organism>
<dbReference type="Proteomes" id="UP000291078">
    <property type="component" value="Unassembled WGS sequence"/>
</dbReference>
<dbReference type="PANTHER" id="PTHR43531">
    <property type="entry name" value="PROTEIN ICFG"/>
    <property type="match status" value="1"/>
</dbReference>
<feature type="domain" description="Methyl-accepting transducer" evidence="5">
    <location>
        <begin position="290"/>
        <end position="519"/>
    </location>
</feature>
<accession>A0A4Q7RHH7</accession>
<keyword evidence="3" id="KW-0807">Transducer</keyword>
<feature type="transmembrane region" description="Helical" evidence="4">
    <location>
        <begin position="26"/>
        <end position="53"/>
    </location>
</feature>
<dbReference type="RefSeq" id="WP_130393415.1">
    <property type="nucleotide sequence ID" value="NZ_SGXM01000009.1"/>
</dbReference>
<reference evidence="6 7" key="1">
    <citation type="journal article" date="2015" name="Stand. Genomic Sci.">
        <title>Genomic Encyclopedia of Bacterial and Archaeal Type Strains, Phase III: the genomes of soil and plant-associated and newly described type strains.</title>
        <authorList>
            <person name="Whitman W.B."/>
            <person name="Woyke T."/>
            <person name="Klenk H.P."/>
            <person name="Zhou Y."/>
            <person name="Lilburn T.G."/>
            <person name="Beck B.J."/>
            <person name="De Vos P."/>
            <person name="Vandamme P."/>
            <person name="Eisen J.A."/>
            <person name="Garrity G."/>
            <person name="Hugenholtz P."/>
            <person name="Kyrpides N.C."/>
        </authorList>
    </citation>
    <scope>NUCLEOTIDE SEQUENCE [LARGE SCALE GENOMIC DNA]</scope>
    <source>
        <strain evidence="6 7">ASC-9842</strain>
    </source>
</reference>
<dbReference type="InterPro" id="IPR051310">
    <property type="entry name" value="MCP_chemotaxis"/>
</dbReference>
<comment type="caution">
    <text evidence="6">The sequence shown here is derived from an EMBL/GenBank/DDBJ whole genome shotgun (WGS) entry which is preliminary data.</text>
</comment>
<dbReference type="GO" id="GO:0005886">
    <property type="term" value="C:plasma membrane"/>
    <property type="evidence" value="ECO:0007669"/>
    <property type="project" value="TreeGrafter"/>
</dbReference>
<dbReference type="PRINTS" id="PR00260">
    <property type="entry name" value="CHEMTRNSDUCR"/>
</dbReference>
<dbReference type="GO" id="GO:0004888">
    <property type="term" value="F:transmembrane signaling receptor activity"/>
    <property type="evidence" value="ECO:0007669"/>
    <property type="project" value="InterPro"/>
</dbReference>
<gene>
    <name evidence="6" type="ORF">EV147_4523</name>
</gene>
<evidence type="ECO:0000313" key="7">
    <source>
        <dbReference type="Proteomes" id="UP000291078"/>
    </source>
</evidence>
<dbReference type="Gene3D" id="1.10.287.950">
    <property type="entry name" value="Methyl-accepting chemotaxis protein"/>
    <property type="match status" value="1"/>
</dbReference>
<evidence type="ECO:0000256" key="2">
    <source>
        <dbReference type="ARBA" id="ARBA00029447"/>
    </source>
</evidence>
<sequence length="534" mass="55739">MFQAIKLGLPARRGQSVWQGLARLPLVLRLSAAFVLIYAFGAIVGLTGIVNLIDLKEDTDTLYQRDMRGAISAERAQASLAMLGRAQLALTLATSGTERDTAAGEIAAAMKQLDAAVDGVRHAAPEQAQALQKERVAAGDLTSRFVELMRKQPLDALQFDAAVSIDSHFLNEQLQKLGALIETTRTALARQAAGTVAGVAAAQTRAQRVMAGLLGASLLAAAWLAWIAARSLTRELGGEPRDAAAAANRIAGGDLTAHIALRNQDDGSLLYYLAGMRDQLAGVLAGIQQCAHEISDASHGITQGNQALATRTGTQAAALADAASNVTRLTTLVQQAHTQAQESSGMASRARQATGTGMAAVRDMSAAMANVHAQSRNISDIVAVIESIAFQTNILALNAAVEAARAGEAGRGFAVVAQEVRALAQRSATAAREIGTIIGDAAREIARGAELSTHVESAMSGIDTAVQHSHTLAAELSELADEQAAGIRTVTDALARLEQTSADNARLVDSLTGQAARLDEQAEALEGDVARFRF</sequence>
<protein>
    <submittedName>
        <fullName evidence="6">Methyl-accepting chemotaxis protein</fullName>
    </submittedName>
</protein>
<evidence type="ECO:0000259" key="5">
    <source>
        <dbReference type="PROSITE" id="PS50111"/>
    </source>
</evidence>
<dbReference type="GO" id="GO:0006935">
    <property type="term" value="P:chemotaxis"/>
    <property type="evidence" value="ECO:0007669"/>
    <property type="project" value="UniProtKB-KW"/>
</dbReference>
<dbReference type="EMBL" id="SGXM01000009">
    <property type="protein sequence ID" value="RZT31342.1"/>
    <property type="molecule type" value="Genomic_DNA"/>
</dbReference>
<keyword evidence="1" id="KW-0145">Chemotaxis</keyword>
<dbReference type="SMART" id="SM00283">
    <property type="entry name" value="MA"/>
    <property type="match status" value="1"/>
</dbReference>
<dbReference type="PANTHER" id="PTHR43531:SF11">
    <property type="entry name" value="METHYL-ACCEPTING CHEMOTAXIS PROTEIN 3"/>
    <property type="match status" value="1"/>
</dbReference>
<keyword evidence="4" id="KW-0812">Transmembrane</keyword>
<feature type="transmembrane region" description="Helical" evidence="4">
    <location>
        <begin position="209"/>
        <end position="229"/>
    </location>
</feature>
<evidence type="ECO:0000313" key="6">
    <source>
        <dbReference type="EMBL" id="RZT31342.1"/>
    </source>
</evidence>
<dbReference type="Pfam" id="PF00015">
    <property type="entry name" value="MCPsignal"/>
    <property type="match status" value="1"/>
</dbReference>
<evidence type="ECO:0000256" key="4">
    <source>
        <dbReference type="SAM" id="Phobius"/>
    </source>
</evidence>
<name>A0A4Q7RHH7_9BURK</name>
<keyword evidence="4" id="KW-1133">Transmembrane helix</keyword>
<dbReference type="PROSITE" id="PS50111">
    <property type="entry name" value="CHEMOTAXIS_TRANSDUC_2"/>
    <property type="match status" value="1"/>
</dbReference>
<dbReference type="OrthoDB" id="8957422at2"/>
<evidence type="ECO:0000256" key="1">
    <source>
        <dbReference type="ARBA" id="ARBA00022500"/>
    </source>
</evidence>
<dbReference type="InterPro" id="IPR004090">
    <property type="entry name" value="Chemotax_Me-accpt_rcpt"/>
</dbReference>
<comment type="similarity">
    <text evidence="2">Belongs to the methyl-accepting chemotaxis (MCP) protein family.</text>
</comment>
<keyword evidence="7" id="KW-1185">Reference proteome</keyword>
<proteinExistence type="inferred from homology"/>
<dbReference type="InterPro" id="IPR004089">
    <property type="entry name" value="MCPsignal_dom"/>
</dbReference>